<feature type="transmembrane region" description="Helical" evidence="1">
    <location>
        <begin position="68"/>
        <end position="88"/>
    </location>
</feature>
<keyword evidence="1" id="KW-1133">Transmembrane helix</keyword>
<reference evidence="2 3" key="1">
    <citation type="submission" date="2014-05" db="EMBL/GenBank/DDBJ databases">
        <title>Draft genome sequence of Amycolatopsis rifamycinica DSM 46095.</title>
        <authorList>
            <person name="Lal R."/>
            <person name="Saxena A."/>
            <person name="Kumari R."/>
            <person name="Mukherjee U."/>
            <person name="Singh P."/>
            <person name="Sangwan N."/>
            <person name="Mahato N.K."/>
        </authorList>
    </citation>
    <scope>NUCLEOTIDE SEQUENCE [LARGE SCALE GENOMIC DNA]</scope>
    <source>
        <strain evidence="2 3">DSM 46095</strain>
    </source>
</reference>
<dbReference type="AlphaFoldDB" id="A0A066TST5"/>
<feature type="transmembrane region" description="Helical" evidence="1">
    <location>
        <begin position="94"/>
        <end position="112"/>
    </location>
</feature>
<accession>A0A066TST5</accession>
<keyword evidence="1" id="KW-0472">Membrane</keyword>
<evidence type="ECO:0000313" key="2">
    <source>
        <dbReference type="EMBL" id="KDN16592.1"/>
    </source>
</evidence>
<proteinExistence type="predicted"/>
<keyword evidence="3" id="KW-1185">Reference proteome</keyword>
<protein>
    <recommendedName>
        <fullName evidence="4">Integral membrane protein</fullName>
    </recommendedName>
</protein>
<dbReference type="OrthoDB" id="3828660at2"/>
<organism evidence="2 3">
    <name type="scientific">Amycolatopsis rifamycinica</name>
    <dbReference type="NCBI Taxonomy" id="287986"/>
    <lineage>
        <taxon>Bacteria</taxon>
        <taxon>Bacillati</taxon>
        <taxon>Actinomycetota</taxon>
        <taxon>Actinomycetes</taxon>
        <taxon>Pseudonocardiales</taxon>
        <taxon>Pseudonocardiaceae</taxon>
        <taxon>Amycolatopsis</taxon>
    </lineage>
</organism>
<dbReference type="Proteomes" id="UP000027345">
    <property type="component" value="Unassembled WGS sequence"/>
</dbReference>
<dbReference type="RefSeq" id="WP_043788490.1">
    <property type="nucleotide sequence ID" value="NZ_JMQI01000079.1"/>
</dbReference>
<dbReference type="STRING" id="287986.DV20_39415"/>
<evidence type="ECO:0000256" key="1">
    <source>
        <dbReference type="SAM" id="Phobius"/>
    </source>
</evidence>
<gene>
    <name evidence="2" type="ORF">DV20_39415</name>
</gene>
<sequence>MIFGFAVTVAVAATVVALWSFVQSARNRLPDNPLLVALAVLELLLVVQLVIGIVLLAGGDRPGSLATYLAYLIGCLLVLPVGAAWALAERSRSSTAVLGIACLAIPVMVLRLNEVWSGATA</sequence>
<name>A0A066TST5_9PSEU</name>
<dbReference type="EMBL" id="JMQI01000079">
    <property type="protein sequence ID" value="KDN16592.1"/>
    <property type="molecule type" value="Genomic_DNA"/>
</dbReference>
<comment type="caution">
    <text evidence="2">The sequence shown here is derived from an EMBL/GenBank/DDBJ whole genome shotgun (WGS) entry which is preliminary data.</text>
</comment>
<feature type="transmembrane region" description="Helical" evidence="1">
    <location>
        <begin position="34"/>
        <end position="56"/>
    </location>
</feature>
<evidence type="ECO:0000313" key="3">
    <source>
        <dbReference type="Proteomes" id="UP000027345"/>
    </source>
</evidence>
<evidence type="ECO:0008006" key="4">
    <source>
        <dbReference type="Google" id="ProtNLM"/>
    </source>
</evidence>
<keyword evidence="1" id="KW-0812">Transmembrane</keyword>
<dbReference type="eggNOG" id="ENOG5033GN1">
    <property type="taxonomic scope" value="Bacteria"/>
</dbReference>